<keyword evidence="2" id="KW-1185">Reference proteome</keyword>
<proteinExistence type="predicted"/>
<dbReference type="AlphaFoldDB" id="A0A2K8T915"/>
<dbReference type="Proteomes" id="UP000232003">
    <property type="component" value="Plasmid pNFSY08"/>
</dbReference>
<geneLocation type="plasmid" evidence="2">
    <name>pnfsy08</name>
</geneLocation>
<accession>A0A2K8T915</accession>
<evidence type="ECO:0000313" key="1">
    <source>
        <dbReference type="EMBL" id="AUB44140.1"/>
    </source>
</evidence>
<evidence type="ECO:0000313" key="2">
    <source>
        <dbReference type="Proteomes" id="UP000232003"/>
    </source>
</evidence>
<dbReference type="EMBL" id="CP024793">
    <property type="protein sequence ID" value="AUB44140.1"/>
    <property type="molecule type" value="Genomic_DNA"/>
</dbReference>
<organism evidence="1 2">
    <name type="scientific">Nostoc flagelliforme CCNUN1</name>
    <dbReference type="NCBI Taxonomy" id="2038116"/>
    <lineage>
        <taxon>Bacteria</taxon>
        <taxon>Bacillati</taxon>
        <taxon>Cyanobacteriota</taxon>
        <taxon>Cyanophyceae</taxon>
        <taxon>Nostocales</taxon>
        <taxon>Nostocaceae</taxon>
        <taxon>Nostoc</taxon>
    </lineage>
</organism>
<sequence>MGIVEELEKRWLDEVSIQLISPASGNSWFSTVRSLIFEGREELMP</sequence>
<reference evidence="1 2" key="1">
    <citation type="submission" date="2017-11" db="EMBL/GenBank/DDBJ databases">
        <title>Complete genome of a free-living desiccation-tolerant cyanobacterium and its photosynthetic adaptation to extreme terrestrial habitat.</title>
        <authorList>
            <person name="Shang J."/>
        </authorList>
    </citation>
    <scope>NUCLEOTIDE SEQUENCE [LARGE SCALE GENOMIC DNA]</scope>
    <source>
        <strain evidence="1 2">CCNUN1</strain>
        <plasmid evidence="2">pnfsy08</plasmid>
    </source>
</reference>
<protein>
    <submittedName>
        <fullName evidence="1">Uncharacterized protein</fullName>
    </submittedName>
</protein>
<keyword evidence="1" id="KW-0614">Plasmid</keyword>
<name>A0A2K8T915_9NOSO</name>
<gene>
    <name evidence="1" type="ORF">COO91_10360</name>
</gene>
<dbReference type="KEGG" id="nfl:COO91_10360"/>